<proteinExistence type="inferred from homology"/>
<dbReference type="HAMAP" id="MF_00691">
    <property type="entry name" value="PxpA"/>
    <property type="match status" value="1"/>
</dbReference>
<accession>A0A3G3JZD7</accession>
<dbReference type="GO" id="GO:0005975">
    <property type="term" value="P:carbohydrate metabolic process"/>
    <property type="evidence" value="ECO:0007669"/>
    <property type="project" value="InterPro"/>
</dbReference>
<protein>
    <recommendedName>
        <fullName evidence="1">5-oxoprolinase subunit A</fullName>
        <shortName evidence="1">5-OPase subunit A</shortName>
        <ecNumber evidence="1">3.5.2.9</ecNumber>
    </recommendedName>
    <alternativeName>
        <fullName evidence="1">5-oxoprolinase (ATP-hydrolyzing) subunit A</fullName>
    </alternativeName>
</protein>
<evidence type="ECO:0000256" key="1">
    <source>
        <dbReference type="HAMAP-Rule" id="MF_00691"/>
    </source>
</evidence>
<name>A0A3G3JZD7_9BACL</name>
<organism evidence="2 3">
    <name type="scientific">Cohnella candidum</name>
    <dbReference type="NCBI Taxonomy" id="2674991"/>
    <lineage>
        <taxon>Bacteria</taxon>
        <taxon>Bacillati</taxon>
        <taxon>Bacillota</taxon>
        <taxon>Bacilli</taxon>
        <taxon>Bacillales</taxon>
        <taxon>Paenibacillaceae</taxon>
        <taxon>Cohnella</taxon>
    </lineage>
</organism>
<keyword evidence="1" id="KW-0378">Hydrolase</keyword>
<comment type="function">
    <text evidence="1">Catalyzes the cleavage of 5-oxoproline to form L-glutamate coupled to the hydrolysis of ATP to ADP and inorganic phosphate.</text>
</comment>
<evidence type="ECO:0000313" key="3">
    <source>
        <dbReference type="Proteomes" id="UP000269097"/>
    </source>
</evidence>
<dbReference type="AlphaFoldDB" id="A0A3G3JZD7"/>
<dbReference type="EMBL" id="CP033433">
    <property type="protein sequence ID" value="AYQ73610.1"/>
    <property type="molecule type" value="Genomic_DNA"/>
</dbReference>
<reference evidence="2 3" key="1">
    <citation type="submission" date="2018-10" db="EMBL/GenBank/DDBJ databases">
        <title>Genome Sequence of Cohnella sp.</title>
        <authorList>
            <person name="Srinivasan S."/>
            <person name="Kim M.K."/>
        </authorList>
    </citation>
    <scope>NUCLEOTIDE SEQUENCE [LARGE SCALE GENOMIC DNA]</scope>
    <source>
        <strain evidence="2 3">18JY8-7</strain>
    </source>
</reference>
<dbReference type="CDD" id="cd10787">
    <property type="entry name" value="LamB_YcsF_like"/>
    <property type="match status" value="1"/>
</dbReference>
<dbReference type="PANTHER" id="PTHR30292">
    <property type="entry name" value="UNCHARACTERIZED PROTEIN YBGL-RELATED"/>
    <property type="match status" value="1"/>
</dbReference>
<evidence type="ECO:0000313" key="2">
    <source>
        <dbReference type="EMBL" id="AYQ73610.1"/>
    </source>
</evidence>
<keyword evidence="1" id="KW-0547">Nucleotide-binding</keyword>
<keyword evidence="1" id="KW-0067">ATP-binding</keyword>
<dbReference type="Proteomes" id="UP000269097">
    <property type="component" value="Chromosome"/>
</dbReference>
<dbReference type="InterPro" id="IPR005501">
    <property type="entry name" value="LamB/YcsF/PxpA-like"/>
</dbReference>
<sequence>MRYVFGWSVWKTLGRHGKRRKETFTYCRREFAIKKEGIRNVSGTAISIDLNADLGEGFGPYGFGEDEALLRIVSSANVACGFHAGDPSIMRRTVEQCLEHGVAIGAHPGLPDRLGFGRREMKITAQEAGDWVSYQLGALQAIAAAAGGEVRHVKPHGALYHMVSKDEALADAVVRAIRAADGRLLVYGPPNSRLREAAERAGLAFAAEGFADRAYAADGSLVSREMPGALLETEEQALGQALSLAKHGYAVTPDGVRVALEVRTICIHGDAPGAAERAALLARGLLSAGVRIAAPCQNGGSFVER</sequence>
<comment type="catalytic activity">
    <reaction evidence="1">
        <text>5-oxo-L-proline + ATP + 2 H2O = L-glutamate + ADP + phosphate + H(+)</text>
        <dbReference type="Rhea" id="RHEA:10348"/>
        <dbReference type="ChEBI" id="CHEBI:15377"/>
        <dbReference type="ChEBI" id="CHEBI:15378"/>
        <dbReference type="ChEBI" id="CHEBI:29985"/>
        <dbReference type="ChEBI" id="CHEBI:30616"/>
        <dbReference type="ChEBI" id="CHEBI:43474"/>
        <dbReference type="ChEBI" id="CHEBI:58402"/>
        <dbReference type="ChEBI" id="CHEBI:456216"/>
        <dbReference type="EC" id="3.5.2.9"/>
    </reaction>
</comment>
<comment type="subunit">
    <text evidence="1">Forms a complex composed of PxpA, PxpB and PxpC.</text>
</comment>
<dbReference type="PANTHER" id="PTHR30292:SF0">
    <property type="entry name" value="5-OXOPROLINASE SUBUNIT A"/>
    <property type="match status" value="1"/>
</dbReference>
<dbReference type="Pfam" id="PF03746">
    <property type="entry name" value="LamB_YcsF"/>
    <property type="match status" value="1"/>
</dbReference>
<dbReference type="NCBIfam" id="NF003814">
    <property type="entry name" value="PRK05406.1-3"/>
    <property type="match status" value="1"/>
</dbReference>
<comment type="similarity">
    <text evidence="1">Belongs to the LamB/PxpA family.</text>
</comment>
<gene>
    <name evidence="1" type="primary">pxpA</name>
    <name evidence="2" type="ORF">EAV92_14090</name>
</gene>
<dbReference type="GO" id="GO:0017168">
    <property type="term" value="F:5-oxoprolinase (ATP-hydrolyzing) activity"/>
    <property type="evidence" value="ECO:0007669"/>
    <property type="project" value="UniProtKB-UniRule"/>
</dbReference>
<dbReference type="EC" id="3.5.2.9" evidence="1"/>
<dbReference type="KEGG" id="coh:EAV92_14090"/>
<dbReference type="NCBIfam" id="NF003816">
    <property type="entry name" value="PRK05406.1-5"/>
    <property type="match status" value="1"/>
</dbReference>
<dbReference type="Gene3D" id="3.20.20.370">
    <property type="entry name" value="Glycoside hydrolase/deacetylase"/>
    <property type="match status" value="1"/>
</dbReference>
<dbReference type="GO" id="GO:0005524">
    <property type="term" value="F:ATP binding"/>
    <property type="evidence" value="ECO:0007669"/>
    <property type="project" value="UniProtKB-UniRule"/>
</dbReference>
<dbReference type="SUPFAM" id="SSF88713">
    <property type="entry name" value="Glycoside hydrolase/deacetylase"/>
    <property type="match status" value="1"/>
</dbReference>
<dbReference type="InterPro" id="IPR011330">
    <property type="entry name" value="Glyco_hydro/deAcase_b/a-brl"/>
</dbReference>
<keyword evidence="3" id="KW-1185">Reference proteome</keyword>